<keyword evidence="2" id="KW-1185">Reference proteome</keyword>
<accession>A0ABS8W7G8</accession>
<dbReference type="Proteomes" id="UP001201273">
    <property type="component" value="Unassembled WGS sequence"/>
</dbReference>
<proteinExistence type="predicted"/>
<comment type="caution">
    <text evidence="1">The sequence shown here is derived from an EMBL/GenBank/DDBJ whole genome shotgun (WGS) entry which is preliminary data.</text>
</comment>
<evidence type="ECO:0000313" key="2">
    <source>
        <dbReference type="Proteomes" id="UP001201273"/>
    </source>
</evidence>
<gene>
    <name evidence="1" type="ORF">K6Y31_02600</name>
</gene>
<protein>
    <submittedName>
        <fullName evidence="1">Uncharacterized protein</fullName>
    </submittedName>
</protein>
<name>A0ABS8W7G8_9GAMM</name>
<organism evidence="1 2">
    <name type="scientific">Motilimonas cestriensis</name>
    <dbReference type="NCBI Taxonomy" id="2742685"/>
    <lineage>
        <taxon>Bacteria</taxon>
        <taxon>Pseudomonadati</taxon>
        <taxon>Pseudomonadota</taxon>
        <taxon>Gammaproteobacteria</taxon>
        <taxon>Alteromonadales</taxon>
        <taxon>Alteromonadales genera incertae sedis</taxon>
        <taxon>Motilimonas</taxon>
    </lineage>
</organism>
<dbReference type="EMBL" id="JAIMJA010000002">
    <property type="protein sequence ID" value="MCE2593703.1"/>
    <property type="molecule type" value="Genomic_DNA"/>
</dbReference>
<reference evidence="1 2" key="1">
    <citation type="journal article" date="2022" name="Environ. Microbiol. Rep.">
        <title>Eco-phylogenetic analyses reveal divergent evolution of vitamin B12 metabolism in the marine bacterial family 'Psychromonadaceae'.</title>
        <authorList>
            <person name="Jin X."/>
            <person name="Yang Y."/>
            <person name="Cao H."/>
            <person name="Gao B."/>
            <person name="Zhao Z."/>
        </authorList>
    </citation>
    <scope>NUCLEOTIDE SEQUENCE [LARGE SCALE GENOMIC DNA]</scope>
    <source>
        <strain evidence="1 2">MKS20</strain>
    </source>
</reference>
<sequence length="229" mass="26006">MVVIKQSNRLPVQPQLNRSEQQPIEKIKDKSLEVTHSTGQEQVSFDLAHGISTELSQRLNEEVSQRMLLYMEEMTKTQSALETSVYEFAAFKEKQMAENPDLDLSELDLSLQKDGTLKLSGANLSPATLSELEQEIANNDKLREAFTQLHTGIVYGLKHRDSVGYNELQQDDLRGSLQLNELTERYNNQFQPNGFGQDYLTMEARLNVDTGLFAHFLMNALNPRISTLV</sequence>
<dbReference type="RefSeq" id="WP_233051294.1">
    <property type="nucleotide sequence ID" value="NZ_JAIMJA010000002.1"/>
</dbReference>
<evidence type="ECO:0000313" key="1">
    <source>
        <dbReference type="EMBL" id="MCE2593703.1"/>
    </source>
</evidence>